<protein>
    <submittedName>
        <fullName evidence="7">MauE/DoxX family redox-associated membrane protein</fullName>
    </submittedName>
</protein>
<dbReference type="EMBL" id="JBHSBN010000004">
    <property type="protein sequence ID" value="MFC4106101.1"/>
    <property type="molecule type" value="Genomic_DNA"/>
</dbReference>
<keyword evidence="3 5" id="KW-1133">Transmembrane helix</keyword>
<evidence type="ECO:0000313" key="8">
    <source>
        <dbReference type="Proteomes" id="UP001595868"/>
    </source>
</evidence>
<keyword evidence="2 5" id="KW-0812">Transmembrane</keyword>
<evidence type="ECO:0000259" key="6">
    <source>
        <dbReference type="Pfam" id="PF07291"/>
    </source>
</evidence>
<feature type="transmembrane region" description="Helical" evidence="5">
    <location>
        <begin position="121"/>
        <end position="139"/>
    </location>
</feature>
<evidence type="ECO:0000256" key="1">
    <source>
        <dbReference type="ARBA" id="ARBA00004141"/>
    </source>
</evidence>
<evidence type="ECO:0000256" key="2">
    <source>
        <dbReference type="ARBA" id="ARBA00022692"/>
    </source>
</evidence>
<organism evidence="7 8">
    <name type="scientific">Micromonospora zhanjiangensis</name>
    <dbReference type="NCBI Taxonomy" id="1522057"/>
    <lineage>
        <taxon>Bacteria</taxon>
        <taxon>Bacillati</taxon>
        <taxon>Actinomycetota</taxon>
        <taxon>Actinomycetes</taxon>
        <taxon>Micromonosporales</taxon>
        <taxon>Micromonosporaceae</taxon>
        <taxon>Micromonospora</taxon>
    </lineage>
</organism>
<feature type="transmembrane region" description="Helical" evidence="5">
    <location>
        <begin position="145"/>
        <end position="164"/>
    </location>
</feature>
<dbReference type="InterPro" id="IPR009908">
    <property type="entry name" value="Methylamine_util_MauE"/>
</dbReference>
<evidence type="ECO:0000256" key="5">
    <source>
        <dbReference type="SAM" id="Phobius"/>
    </source>
</evidence>
<gene>
    <name evidence="7" type="ORF">ACFOX0_09145</name>
</gene>
<evidence type="ECO:0000256" key="3">
    <source>
        <dbReference type="ARBA" id="ARBA00022989"/>
    </source>
</evidence>
<accession>A0ABV8KJ66</accession>
<dbReference type="Pfam" id="PF07291">
    <property type="entry name" value="MauE"/>
    <property type="match status" value="1"/>
</dbReference>
<sequence length="189" mass="19168">MSYVLGFSRCLLALVFLASAAGKLRGRAAFPAFADSLRAMDLLPGRAVVPVAAVVVAAEAAVPVLLVPLPVAAVSTVGFALATALLAAFTVTVAVVLRRGTPASCRCFGEAAAAPFGRHHLVRNVALTVVAGTGGYASIAAPGTTIWTIVLCVPLAVVGALVVLRLDDIVALFRPVTPVAGTTSRRAAR</sequence>
<comment type="caution">
    <text evidence="7">The sequence shown here is derived from an EMBL/GenBank/DDBJ whole genome shotgun (WGS) entry which is preliminary data.</text>
</comment>
<keyword evidence="4 5" id="KW-0472">Membrane</keyword>
<feature type="transmembrane region" description="Helical" evidence="5">
    <location>
        <begin position="72"/>
        <end position="97"/>
    </location>
</feature>
<dbReference type="RefSeq" id="WP_377543491.1">
    <property type="nucleotide sequence ID" value="NZ_JBHSBN010000004.1"/>
</dbReference>
<evidence type="ECO:0000256" key="4">
    <source>
        <dbReference type="ARBA" id="ARBA00023136"/>
    </source>
</evidence>
<keyword evidence="8" id="KW-1185">Reference proteome</keyword>
<feature type="transmembrane region" description="Helical" evidence="5">
    <location>
        <begin position="6"/>
        <end position="26"/>
    </location>
</feature>
<name>A0ABV8KJ66_9ACTN</name>
<reference evidence="8" key="1">
    <citation type="journal article" date="2019" name="Int. J. Syst. Evol. Microbiol.">
        <title>The Global Catalogue of Microorganisms (GCM) 10K type strain sequencing project: providing services to taxonomists for standard genome sequencing and annotation.</title>
        <authorList>
            <consortium name="The Broad Institute Genomics Platform"/>
            <consortium name="The Broad Institute Genome Sequencing Center for Infectious Disease"/>
            <person name="Wu L."/>
            <person name="Ma J."/>
        </authorList>
    </citation>
    <scope>NUCLEOTIDE SEQUENCE [LARGE SCALE GENOMIC DNA]</scope>
    <source>
        <strain evidence="8">2902at01</strain>
    </source>
</reference>
<feature type="transmembrane region" description="Helical" evidence="5">
    <location>
        <begin position="47"/>
        <end position="66"/>
    </location>
</feature>
<dbReference type="Proteomes" id="UP001595868">
    <property type="component" value="Unassembled WGS sequence"/>
</dbReference>
<feature type="domain" description="Methylamine utilisation protein MauE" evidence="6">
    <location>
        <begin position="1"/>
        <end position="136"/>
    </location>
</feature>
<proteinExistence type="predicted"/>
<comment type="subcellular location">
    <subcellularLocation>
        <location evidence="1">Membrane</location>
        <topology evidence="1">Multi-pass membrane protein</topology>
    </subcellularLocation>
</comment>
<evidence type="ECO:0000313" key="7">
    <source>
        <dbReference type="EMBL" id="MFC4106101.1"/>
    </source>
</evidence>